<dbReference type="Proteomes" id="UP000282378">
    <property type="component" value="Unassembled WGS sequence"/>
</dbReference>
<gene>
    <name evidence="3" type="ORF">ALP13_01525</name>
    <name evidence="2" type="ORF">APX70_03732</name>
</gene>
<protein>
    <submittedName>
        <fullName evidence="2">Uncharacterized protein</fullName>
    </submittedName>
</protein>
<evidence type="ECO:0000313" key="4">
    <source>
        <dbReference type="Proteomes" id="UP000271631"/>
    </source>
</evidence>
<accession>A0A0P9U7M7</accession>
<sequence>MIYPVFAPPPTRPGYNRVQESGRDQGHSTLDIALIGVIGQMAWNQGDDLFGFENNLVLKASEYVAKYNLGYDVPWTYYTTSDGTVQTEISSASRGSTRPVWTLIYNHYNRVNGLEAKYTKEMMDKFGPEGGAYGANSGGFDQLGYGSLLFNSDVK</sequence>
<dbReference type="InterPro" id="IPR008929">
    <property type="entry name" value="Chondroitin_lyas"/>
</dbReference>
<reference evidence="4 5" key="1">
    <citation type="submission" date="2018-08" db="EMBL/GenBank/DDBJ databases">
        <title>Recombination of ecologically and evolutionarily significant loci maintains genetic cohesion in the Pseudomonas syringae species complex.</title>
        <authorList>
            <person name="Dillon M."/>
            <person name="Thakur S."/>
            <person name="Almeida R.N.D."/>
            <person name="Weir B.S."/>
            <person name="Guttman D.S."/>
        </authorList>
    </citation>
    <scope>NUCLEOTIDE SEQUENCE [LARGE SCALE GENOMIC DNA]</scope>
    <source>
        <strain evidence="2 5">88_10</strain>
        <strain evidence="3 4">ICMP 11281</strain>
    </source>
</reference>
<organism evidence="2 5">
    <name type="scientific">Pseudomonas syringae pv. maculicola</name>
    <dbReference type="NCBI Taxonomy" id="59511"/>
    <lineage>
        <taxon>Bacteria</taxon>
        <taxon>Pseudomonadati</taxon>
        <taxon>Pseudomonadota</taxon>
        <taxon>Gammaproteobacteria</taxon>
        <taxon>Pseudomonadales</taxon>
        <taxon>Pseudomonadaceae</taxon>
        <taxon>Pseudomonas</taxon>
    </lineage>
</organism>
<proteinExistence type="predicted"/>
<dbReference type="SUPFAM" id="SSF48230">
    <property type="entry name" value="Chondroitin AC/alginate lyase"/>
    <property type="match status" value="1"/>
</dbReference>
<feature type="region of interest" description="Disordered" evidence="1">
    <location>
        <begin position="1"/>
        <end position="24"/>
    </location>
</feature>
<comment type="caution">
    <text evidence="2">The sequence shown here is derived from an EMBL/GenBank/DDBJ whole genome shotgun (WGS) entry which is preliminary data.</text>
</comment>
<dbReference type="EMBL" id="RBNL01003036">
    <property type="protein sequence ID" value="RML59519.1"/>
    <property type="molecule type" value="Genomic_DNA"/>
</dbReference>
<name>A0A0P9U7M7_PSEYM</name>
<dbReference type="EMBL" id="RBUQ01000082">
    <property type="protein sequence ID" value="RMV40596.1"/>
    <property type="molecule type" value="Genomic_DNA"/>
</dbReference>
<evidence type="ECO:0000313" key="2">
    <source>
        <dbReference type="EMBL" id="RML59519.1"/>
    </source>
</evidence>
<feature type="compositionally biased region" description="Pro residues" evidence="1">
    <location>
        <begin position="1"/>
        <end position="12"/>
    </location>
</feature>
<dbReference type="Proteomes" id="UP000271631">
    <property type="component" value="Unassembled WGS sequence"/>
</dbReference>
<evidence type="ECO:0000256" key="1">
    <source>
        <dbReference type="SAM" id="MobiDB-lite"/>
    </source>
</evidence>
<dbReference type="AlphaFoldDB" id="A0A0P9U7M7"/>
<evidence type="ECO:0000313" key="3">
    <source>
        <dbReference type="EMBL" id="RMV40596.1"/>
    </source>
</evidence>
<evidence type="ECO:0000313" key="5">
    <source>
        <dbReference type="Proteomes" id="UP000282378"/>
    </source>
</evidence>